<proteinExistence type="predicted"/>
<comment type="caution">
    <text evidence="1">The sequence shown here is derived from an EMBL/GenBank/DDBJ whole genome shotgun (WGS) entry which is preliminary data.</text>
</comment>
<dbReference type="STRING" id="1094556.MCY_01116"/>
<organism evidence="1 2">
    <name type="scientific">Bartonella rattimassiliensis 15908</name>
    <dbReference type="NCBI Taxonomy" id="1094556"/>
    <lineage>
        <taxon>Bacteria</taxon>
        <taxon>Pseudomonadati</taxon>
        <taxon>Pseudomonadota</taxon>
        <taxon>Alphaproteobacteria</taxon>
        <taxon>Hyphomicrobiales</taxon>
        <taxon>Bartonellaceae</taxon>
        <taxon>Bartonella</taxon>
    </lineage>
</organism>
<evidence type="ECO:0000313" key="2">
    <source>
        <dbReference type="Proteomes" id="UP000001077"/>
    </source>
</evidence>
<dbReference type="EMBL" id="AILY01000022">
    <property type="protein sequence ID" value="EJF85555.1"/>
    <property type="molecule type" value="Genomic_DNA"/>
</dbReference>
<gene>
    <name evidence="1" type="ORF">MCY_01116</name>
</gene>
<protein>
    <submittedName>
        <fullName evidence="1">Uncharacterized protein</fullName>
    </submittedName>
</protein>
<keyword evidence="2" id="KW-1185">Reference proteome</keyword>
<accession>J1JMP9</accession>
<sequence>MDKAEASTTAQLLQQKGLEHEAAYLQQLKDEGKSVVEIPKDRNLQDRAQLTRGDADFLIKCDTSSDLGDFSYEVLDTKLA</sequence>
<name>J1JMP9_9HYPH</name>
<dbReference type="Proteomes" id="UP000001077">
    <property type="component" value="Unassembled WGS sequence"/>
</dbReference>
<dbReference type="HOGENOM" id="CLU_2582592_0_0_5"/>
<dbReference type="AlphaFoldDB" id="J1JMP9"/>
<evidence type="ECO:0000313" key="1">
    <source>
        <dbReference type="EMBL" id="EJF85555.1"/>
    </source>
</evidence>
<dbReference type="eggNOG" id="COG2251">
    <property type="taxonomic scope" value="Bacteria"/>
</dbReference>
<reference evidence="1 2" key="1">
    <citation type="submission" date="2012-03" db="EMBL/GenBank/DDBJ databases">
        <title>The Genome Sequence of Bartonella rattimassiliensis 15908.</title>
        <authorList>
            <consortium name="The Broad Institute Genome Sequencing Platform"/>
            <consortium name="The Broad Institute Genome Sequencing Center for Infectious Disease"/>
            <person name="Feldgarden M."/>
            <person name="Kirby J."/>
            <person name="Kosoy M."/>
            <person name="Birtles R."/>
            <person name="Probert W.S."/>
            <person name="Chiaraviglio L."/>
            <person name="Young S.K."/>
            <person name="Zeng Q."/>
            <person name="Gargeya S."/>
            <person name="Fitzgerald M."/>
            <person name="Haas B."/>
            <person name="Abouelleil A."/>
            <person name="Alvarado L."/>
            <person name="Arachchi H.M."/>
            <person name="Berlin A."/>
            <person name="Chapman S.B."/>
            <person name="Gearin G."/>
            <person name="Goldberg J."/>
            <person name="Griggs A."/>
            <person name="Gujja S."/>
            <person name="Hansen M."/>
            <person name="Heiman D."/>
            <person name="Howarth C."/>
            <person name="Larimer J."/>
            <person name="Lui A."/>
            <person name="MacDonald P.J.P."/>
            <person name="McCowen C."/>
            <person name="Montmayeur A."/>
            <person name="Murphy C."/>
            <person name="Neiman D."/>
            <person name="Pearson M."/>
            <person name="Priest M."/>
            <person name="Roberts A."/>
            <person name="Saif S."/>
            <person name="Shea T."/>
            <person name="Sisk P."/>
            <person name="Stolte C."/>
            <person name="Sykes S."/>
            <person name="Wortman J."/>
            <person name="Nusbaum C."/>
            <person name="Birren B."/>
        </authorList>
    </citation>
    <scope>NUCLEOTIDE SEQUENCE [LARGE SCALE GENOMIC DNA]</scope>
    <source>
        <strain evidence="1 2">15908</strain>
    </source>
</reference>